<dbReference type="AlphaFoldDB" id="A0A3S5AG03"/>
<sequence length="99" mass="10857">MVWCAPLNDMTPSHSNCPSQLLATITQTMDSELGILEKLKLAKRQYGLRGSLYVDGGRGADQRTLQSRLTRSGYEGAVNVRGKNERVEQVVSDRCADSG</sequence>
<name>A0A3S5AG03_9PLAT</name>
<gene>
    <name evidence="1" type="ORF">PXEA_LOCUS29511</name>
</gene>
<proteinExistence type="predicted"/>
<protein>
    <submittedName>
        <fullName evidence="1">Uncharacterized protein</fullName>
    </submittedName>
</protein>
<evidence type="ECO:0000313" key="2">
    <source>
        <dbReference type="Proteomes" id="UP000784294"/>
    </source>
</evidence>
<accession>A0A3S5AG03</accession>
<dbReference type="EMBL" id="CAAALY010251337">
    <property type="protein sequence ID" value="VEL36071.1"/>
    <property type="molecule type" value="Genomic_DNA"/>
</dbReference>
<keyword evidence="2" id="KW-1185">Reference proteome</keyword>
<dbReference type="Proteomes" id="UP000784294">
    <property type="component" value="Unassembled WGS sequence"/>
</dbReference>
<evidence type="ECO:0000313" key="1">
    <source>
        <dbReference type="EMBL" id="VEL36071.1"/>
    </source>
</evidence>
<reference evidence="1" key="1">
    <citation type="submission" date="2018-11" db="EMBL/GenBank/DDBJ databases">
        <authorList>
            <consortium name="Pathogen Informatics"/>
        </authorList>
    </citation>
    <scope>NUCLEOTIDE SEQUENCE</scope>
</reference>
<organism evidence="1 2">
    <name type="scientific">Protopolystoma xenopodis</name>
    <dbReference type="NCBI Taxonomy" id="117903"/>
    <lineage>
        <taxon>Eukaryota</taxon>
        <taxon>Metazoa</taxon>
        <taxon>Spiralia</taxon>
        <taxon>Lophotrochozoa</taxon>
        <taxon>Platyhelminthes</taxon>
        <taxon>Monogenea</taxon>
        <taxon>Polyopisthocotylea</taxon>
        <taxon>Polystomatidea</taxon>
        <taxon>Polystomatidae</taxon>
        <taxon>Protopolystoma</taxon>
    </lineage>
</organism>
<comment type="caution">
    <text evidence="1">The sequence shown here is derived from an EMBL/GenBank/DDBJ whole genome shotgun (WGS) entry which is preliminary data.</text>
</comment>